<comment type="caution">
    <text evidence="2">The sequence shown here is derived from an EMBL/GenBank/DDBJ whole genome shotgun (WGS) entry which is preliminary data.</text>
</comment>
<dbReference type="EMBL" id="QSFP01000024">
    <property type="protein sequence ID" value="RHA64986.1"/>
    <property type="molecule type" value="Genomic_DNA"/>
</dbReference>
<sequence length="75" mass="9105">MKYVGRNKYRICLFRPFFCKAVDIILSNGRIKRTFFEKQPHISKFVGVLYDTGSFSPNIIQIHKVRQYFWMKRLK</sequence>
<proteinExistence type="predicted"/>
<name>A0A3R6KR73_9FIRM</name>
<gene>
    <name evidence="1" type="ORF">DW927_16240</name>
    <name evidence="2" type="ORF">DWZ31_11075</name>
</gene>
<evidence type="ECO:0000313" key="2">
    <source>
        <dbReference type="EMBL" id="RHN07123.1"/>
    </source>
</evidence>
<reference evidence="3 4" key="1">
    <citation type="submission" date="2018-08" db="EMBL/GenBank/DDBJ databases">
        <title>A genome reference for cultivated species of the human gut microbiota.</title>
        <authorList>
            <person name="Zou Y."/>
            <person name="Xue W."/>
            <person name="Luo G."/>
        </authorList>
    </citation>
    <scope>NUCLEOTIDE SEQUENCE [LARGE SCALE GENOMIC DNA]</scope>
    <source>
        <strain evidence="2 3">AF31-21AC</strain>
        <strain evidence="1 4">AM43-11</strain>
    </source>
</reference>
<evidence type="ECO:0000313" key="1">
    <source>
        <dbReference type="EMBL" id="RHA64986.1"/>
    </source>
</evidence>
<accession>A0A3R6KR73</accession>
<dbReference type="Proteomes" id="UP000284465">
    <property type="component" value="Unassembled WGS sequence"/>
</dbReference>
<protein>
    <submittedName>
        <fullName evidence="2">Uncharacterized protein</fullName>
    </submittedName>
</protein>
<dbReference type="EMBL" id="QRQN01000013">
    <property type="protein sequence ID" value="RHN07123.1"/>
    <property type="molecule type" value="Genomic_DNA"/>
</dbReference>
<dbReference type="AlphaFoldDB" id="A0A3R6KR73"/>
<dbReference type="Proteomes" id="UP000283586">
    <property type="component" value="Unassembled WGS sequence"/>
</dbReference>
<evidence type="ECO:0000313" key="4">
    <source>
        <dbReference type="Proteomes" id="UP000284465"/>
    </source>
</evidence>
<evidence type="ECO:0000313" key="3">
    <source>
        <dbReference type="Proteomes" id="UP000283586"/>
    </source>
</evidence>
<organism evidence="2 3">
    <name type="scientific">Roseburia intestinalis</name>
    <dbReference type="NCBI Taxonomy" id="166486"/>
    <lineage>
        <taxon>Bacteria</taxon>
        <taxon>Bacillati</taxon>
        <taxon>Bacillota</taxon>
        <taxon>Clostridia</taxon>
        <taxon>Lachnospirales</taxon>
        <taxon>Lachnospiraceae</taxon>
        <taxon>Roseburia</taxon>
    </lineage>
</organism>